<dbReference type="PANTHER" id="PTHR32089">
    <property type="entry name" value="METHYL-ACCEPTING CHEMOTAXIS PROTEIN MCPB"/>
    <property type="match status" value="1"/>
</dbReference>
<reference evidence="15 16" key="1">
    <citation type="submission" date="2020-05" db="EMBL/GenBank/DDBJ databases">
        <title>Complete genome sequence of Deefgea sp. D17.</title>
        <authorList>
            <person name="Bae J.-W."/>
            <person name="Han J.E."/>
        </authorList>
    </citation>
    <scope>NUCLEOTIDE SEQUENCE [LARGE SCALE GENOMIC DNA]</scope>
    <source>
        <strain evidence="15 16">D17</strain>
    </source>
</reference>
<dbReference type="Proteomes" id="UP000504844">
    <property type="component" value="Chromosome"/>
</dbReference>
<dbReference type="EMBL" id="CP054143">
    <property type="protein sequence ID" value="QKJ67571.1"/>
    <property type="molecule type" value="Genomic_DNA"/>
</dbReference>
<dbReference type="Gene3D" id="1.10.287.950">
    <property type="entry name" value="Methyl-accepting chemotaxis protein"/>
    <property type="match status" value="1"/>
</dbReference>
<organism evidence="15 16">
    <name type="scientific">Deefgea piscis</name>
    <dbReference type="NCBI Taxonomy" id="2739061"/>
    <lineage>
        <taxon>Bacteria</taxon>
        <taxon>Pseudomonadati</taxon>
        <taxon>Pseudomonadota</taxon>
        <taxon>Betaproteobacteria</taxon>
        <taxon>Neisseriales</taxon>
        <taxon>Chitinibacteraceae</taxon>
        <taxon>Deefgea</taxon>
    </lineage>
</organism>
<dbReference type="InterPro" id="IPR004090">
    <property type="entry name" value="Chemotax_Me-accpt_rcpt"/>
</dbReference>
<keyword evidence="16" id="KW-1185">Reference proteome</keyword>
<dbReference type="CDD" id="cd11386">
    <property type="entry name" value="MCP_signal"/>
    <property type="match status" value="1"/>
</dbReference>
<keyword evidence="7 12" id="KW-1133">Transmembrane helix</keyword>
<comment type="subcellular location">
    <subcellularLocation>
        <location evidence="1">Cell inner membrane</location>
        <topology evidence="1">Multi-pass membrane protein</topology>
    </subcellularLocation>
</comment>
<dbReference type="FunFam" id="1.10.287.950:FF:000001">
    <property type="entry name" value="Methyl-accepting chemotaxis sensory transducer"/>
    <property type="match status" value="1"/>
</dbReference>
<evidence type="ECO:0000256" key="6">
    <source>
        <dbReference type="ARBA" id="ARBA00022692"/>
    </source>
</evidence>
<accession>A0A6M8SS96</accession>
<keyword evidence="9 11" id="KW-0807">Transducer</keyword>
<evidence type="ECO:0000256" key="12">
    <source>
        <dbReference type="SAM" id="Phobius"/>
    </source>
</evidence>
<dbReference type="RefSeq" id="WP_173534073.1">
    <property type="nucleotide sequence ID" value="NZ_CP054143.1"/>
</dbReference>
<feature type="domain" description="Methyl-accepting transducer" evidence="13">
    <location>
        <begin position="264"/>
        <end position="500"/>
    </location>
</feature>
<dbReference type="PANTHER" id="PTHR32089:SF112">
    <property type="entry name" value="LYSOZYME-LIKE PROTEIN-RELATED"/>
    <property type="match status" value="1"/>
</dbReference>
<evidence type="ECO:0000256" key="7">
    <source>
        <dbReference type="ARBA" id="ARBA00022989"/>
    </source>
</evidence>
<evidence type="ECO:0000259" key="13">
    <source>
        <dbReference type="PROSITE" id="PS50111"/>
    </source>
</evidence>
<evidence type="ECO:0000256" key="5">
    <source>
        <dbReference type="ARBA" id="ARBA00022519"/>
    </source>
</evidence>
<dbReference type="PROSITE" id="PS50111">
    <property type="entry name" value="CHEMOTAXIS_TRANSDUC_2"/>
    <property type="match status" value="1"/>
</dbReference>
<dbReference type="SUPFAM" id="SSF58104">
    <property type="entry name" value="Methyl-accepting chemotaxis protein (MCP) signaling domain"/>
    <property type="match status" value="1"/>
</dbReference>
<sequence length="536" mass="57250">MSIRAKLVVLSAVLLLMIALMGGASLRGLSHTFDDFEVTYKDRVEPISHLRIVADMYAVNIVDTAHKANHQQVPYAKALELVRQARTEINRNWDAFLADEPAASEKSVIEEVKQKKLAADKVVTDLEQVLAAGNAAALDGLVRDQLYQSVDPVSGQIAQLVDLQMAAIKVNFEDAQHEYTQAKVWAWTLMGLALVFGVGFSAWVIVGMSRKINALKNSMLLAQQRQDLTIRAAVDGHDEVDSIAMAYNELAQKLQTLVTSIATAINTVSSEANSLAACSEQVSQATMIGAESTSQMAAAVEQVTVGISHVADSAAQAKSLGQQTCQRAVVGAQKIQKAVSEIQGIDREVSAAAERVAMLGNDSEKISMIVGVIKDVAEQTNLLALNAAIEAARAGEQGRGFAVVADEVRKLAERTAAATVDIQQMVGRIDQTSKDAVASISQTANRAHDCAEIAGGAGESIDGINASVIDEDESVSQIAEALNEQRAGMQQIAMQVERVAQMTDENSAAVAGMSQSANLLEALTVRLRQDVGHFQY</sequence>
<dbReference type="GO" id="GO:0005886">
    <property type="term" value="C:plasma membrane"/>
    <property type="evidence" value="ECO:0007669"/>
    <property type="project" value="UniProtKB-SubCell"/>
</dbReference>
<keyword evidence="3" id="KW-0488">Methylation</keyword>
<evidence type="ECO:0000256" key="3">
    <source>
        <dbReference type="ARBA" id="ARBA00022481"/>
    </source>
</evidence>
<dbReference type="PRINTS" id="PR00260">
    <property type="entry name" value="CHEMTRNSDUCR"/>
</dbReference>
<evidence type="ECO:0000259" key="14">
    <source>
        <dbReference type="PROSITE" id="PS50885"/>
    </source>
</evidence>
<keyword evidence="4" id="KW-0145">Chemotaxis</keyword>
<keyword evidence="5" id="KW-0997">Cell inner membrane</keyword>
<evidence type="ECO:0000256" key="10">
    <source>
        <dbReference type="ARBA" id="ARBA00029447"/>
    </source>
</evidence>
<dbReference type="SMART" id="SM00283">
    <property type="entry name" value="MA"/>
    <property type="match status" value="1"/>
</dbReference>
<dbReference type="InterPro" id="IPR003660">
    <property type="entry name" value="HAMP_dom"/>
</dbReference>
<feature type="transmembrane region" description="Helical" evidence="12">
    <location>
        <begin position="184"/>
        <end position="206"/>
    </location>
</feature>
<proteinExistence type="inferred from homology"/>
<dbReference type="Pfam" id="PF02203">
    <property type="entry name" value="TarH"/>
    <property type="match status" value="1"/>
</dbReference>
<evidence type="ECO:0000256" key="2">
    <source>
        <dbReference type="ARBA" id="ARBA00022475"/>
    </source>
</evidence>
<comment type="similarity">
    <text evidence="10">Belongs to the methyl-accepting chemotaxis (MCP) protein family.</text>
</comment>
<dbReference type="InterPro" id="IPR003122">
    <property type="entry name" value="Tar_rcpt_lig-bd"/>
</dbReference>
<dbReference type="GO" id="GO:0004888">
    <property type="term" value="F:transmembrane signaling receptor activity"/>
    <property type="evidence" value="ECO:0007669"/>
    <property type="project" value="InterPro"/>
</dbReference>
<keyword evidence="8 12" id="KW-0472">Membrane</keyword>
<evidence type="ECO:0000256" key="8">
    <source>
        <dbReference type="ARBA" id="ARBA00023136"/>
    </source>
</evidence>
<evidence type="ECO:0000256" key="4">
    <source>
        <dbReference type="ARBA" id="ARBA00022500"/>
    </source>
</evidence>
<evidence type="ECO:0000256" key="9">
    <source>
        <dbReference type="ARBA" id="ARBA00023224"/>
    </source>
</evidence>
<dbReference type="GO" id="GO:0007165">
    <property type="term" value="P:signal transduction"/>
    <property type="evidence" value="ECO:0007669"/>
    <property type="project" value="UniProtKB-KW"/>
</dbReference>
<dbReference type="Pfam" id="PF00015">
    <property type="entry name" value="MCPsignal"/>
    <property type="match status" value="1"/>
</dbReference>
<feature type="domain" description="HAMP" evidence="14">
    <location>
        <begin position="206"/>
        <end position="259"/>
    </location>
</feature>
<evidence type="ECO:0000256" key="1">
    <source>
        <dbReference type="ARBA" id="ARBA00004429"/>
    </source>
</evidence>
<dbReference type="AlphaFoldDB" id="A0A6M8SS96"/>
<protein>
    <submittedName>
        <fullName evidence="15">Methyl-accepting chemotaxis protein</fullName>
    </submittedName>
</protein>
<dbReference type="KEGG" id="dee:HQN60_13100"/>
<evidence type="ECO:0000256" key="11">
    <source>
        <dbReference type="PROSITE-ProRule" id="PRU00284"/>
    </source>
</evidence>
<dbReference type="GO" id="GO:0006935">
    <property type="term" value="P:chemotaxis"/>
    <property type="evidence" value="ECO:0007669"/>
    <property type="project" value="UniProtKB-KW"/>
</dbReference>
<dbReference type="InterPro" id="IPR004089">
    <property type="entry name" value="MCPsignal_dom"/>
</dbReference>
<keyword evidence="6 12" id="KW-0812">Transmembrane</keyword>
<name>A0A6M8SS96_9NEIS</name>
<dbReference type="PROSITE" id="PS50885">
    <property type="entry name" value="HAMP"/>
    <property type="match status" value="1"/>
</dbReference>
<gene>
    <name evidence="15" type="ORF">HQN60_13100</name>
</gene>
<evidence type="ECO:0000313" key="16">
    <source>
        <dbReference type="Proteomes" id="UP000504844"/>
    </source>
</evidence>
<evidence type="ECO:0000313" key="15">
    <source>
        <dbReference type="EMBL" id="QKJ67571.1"/>
    </source>
</evidence>
<keyword evidence="2" id="KW-1003">Cell membrane</keyword>